<gene>
    <name evidence="2" type="ORF">D0X99_17290</name>
</gene>
<feature type="domain" description="Calcineurin-like phosphoesterase" evidence="1">
    <location>
        <begin position="43"/>
        <end position="224"/>
    </location>
</feature>
<evidence type="ECO:0000313" key="2">
    <source>
        <dbReference type="EMBL" id="RIW13163.1"/>
    </source>
</evidence>
<dbReference type="Proteomes" id="UP000283522">
    <property type="component" value="Unassembled WGS sequence"/>
</dbReference>
<accession>A0A418PN46</accession>
<dbReference type="GO" id="GO:0016787">
    <property type="term" value="F:hydrolase activity"/>
    <property type="evidence" value="ECO:0007669"/>
    <property type="project" value="InterPro"/>
</dbReference>
<dbReference type="EMBL" id="QXML01000010">
    <property type="protein sequence ID" value="RIW13163.1"/>
    <property type="molecule type" value="Genomic_DNA"/>
</dbReference>
<name>A0A418PN46_9BACT</name>
<dbReference type="Gene3D" id="3.60.21.10">
    <property type="match status" value="1"/>
</dbReference>
<dbReference type="Pfam" id="PF00149">
    <property type="entry name" value="Metallophos"/>
    <property type="match status" value="1"/>
</dbReference>
<protein>
    <submittedName>
        <fullName evidence="2">Alkaline phosphatase</fullName>
    </submittedName>
</protein>
<dbReference type="PANTHER" id="PTHR43143:SF1">
    <property type="entry name" value="SERINE_THREONINE-PROTEIN PHOSPHATASE CPPED1"/>
    <property type="match status" value="1"/>
</dbReference>
<organism evidence="2 3">
    <name type="scientific">Algoriphagus lacus</name>
    <dbReference type="NCBI Taxonomy" id="2056311"/>
    <lineage>
        <taxon>Bacteria</taxon>
        <taxon>Pseudomonadati</taxon>
        <taxon>Bacteroidota</taxon>
        <taxon>Cytophagia</taxon>
        <taxon>Cytophagales</taxon>
        <taxon>Cyclobacteriaceae</taxon>
        <taxon>Algoriphagus</taxon>
    </lineage>
</organism>
<comment type="caution">
    <text evidence="2">The sequence shown here is derived from an EMBL/GenBank/DDBJ whole genome shotgun (WGS) entry which is preliminary data.</text>
</comment>
<dbReference type="InterPro" id="IPR051918">
    <property type="entry name" value="STPP_CPPED1"/>
</dbReference>
<evidence type="ECO:0000313" key="3">
    <source>
        <dbReference type="Proteomes" id="UP000283522"/>
    </source>
</evidence>
<dbReference type="InterPro" id="IPR029052">
    <property type="entry name" value="Metallo-depent_PP-like"/>
</dbReference>
<sequence length="330" mass="37036">MEGSNFNMTCFSRREFLQASSLSLLSFCMPQSTLDLFQDQESLKIGLISDLHLDIIHDGKERLNTFLIESLLQQPHGLIQMGDFAIPKPENLSSIDAFNKAHPRALHVLGNHDMDGGYSREEVAKTYGMPGLYYSTDMESIRLIVLDGNDPGSPKNKGGYASYIGPEQQAWLISELEKAEKPVLIVSHQPIAGIYTIDNSQEIQEILSRFATKILLAINGHAHVDQHVEVGGVHYVHINSASYYWVGEKLAHNSLPKEIHEKNPSLKFTCPYADPIFAMLSIDPAGRKITIEGKRTSWIGPSPQQLGYSILNEREQRDNLRPEIKSRKIK</sequence>
<dbReference type="PANTHER" id="PTHR43143">
    <property type="entry name" value="METALLOPHOSPHOESTERASE, CALCINEURIN SUPERFAMILY"/>
    <property type="match status" value="1"/>
</dbReference>
<dbReference type="SUPFAM" id="SSF56300">
    <property type="entry name" value="Metallo-dependent phosphatases"/>
    <property type="match status" value="1"/>
</dbReference>
<dbReference type="InterPro" id="IPR004843">
    <property type="entry name" value="Calcineurin-like_PHP"/>
</dbReference>
<reference evidence="2 3" key="1">
    <citation type="submission" date="2018-09" db="EMBL/GenBank/DDBJ databases">
        <authorList>
            <person name="Wang X."/>
            <person name="Du Z."/>
        </authorList>
    </citation>
    <scope>NUCLEOTIDE SEQUENCE [LARGE SCALE GENOMIC DNA]</scope>
    <source>
        <strain evidence="2 3">N3</strain>
    </source>
</reference>
<proteinExistence type="predicted"/>
<evidence type="ECO:0000259" key="1">
    <source>
        <dbReference type="Pfam" id="PF00149"/>
    </source>
</evidence>
<dbReference type="AlphaFoldDB" id="A0A418PN46"/>
<keyword evidence="3" id="KW-1185">Reference proteome</keyword>